<accession>A0AAU7D8R9</accession>
<evidence type="ECO:0000259" key="9">
    <source>
        <dbReference type="Pfam" id="PF12704"/>
    </source>
</evidence>
<protein>
    <submittedName>
        <fullName evidence="10">ABC transporter permease</fullName>
    </submittedName>
</protein>
<evidence type="ECO:0000259" key="8">
    <source>
        <dbReference type="Pfam" id="PF02687"/>
    </source>
</evidence>
<keyword evidence="4 7" id="KW-1133">Transmembrane helix</keyword>
<proteinExistence type="inferred from homology"/>
<feature type="transmembrane region" description="Helical" evidence="7">
    <location>
        <begin position="293"/>
        <end position="317"/>
    </location>
</feature>
<dbReference type="InterPro" id="IPR003838">
    <property type="entry name" value="ABC3_permease_C"/>
</dbReference>
<dbReference type="EMBL" id="CP121194">
    <property type="protein sequence ID" value="XBH10225.1"/>
    <property type="molecule type" value="Genomic_DNA"/>
</dbReference>
<evidence type="ECO:0000256" key="6">
    <source>
        <dbReference type="ARBA" id="ARBA00038076"/>
    </source>
</evidence>
<dbReference type="Pfam" id="PF12704">
    <property type="entry name" value="MacB_PCD"/>
    <property type="match status" value="1"/>
</dbReference>
<dbReference type="AlphaFoldDB" id="A0AAU7CY62"/>
<dbReference type="InterPro" id="IPR050250">
    <property type="entry name" value="Macrolide_Exporter_MacB"/>
</dbReference>
<comment type="similarity">
    <text evidence="6">Belongs to the ABC-4 integral membrane protein family.</text>
</comment>
<organism evidence="10">
    <name type="scientific">Edaphobacter paludis</name>
    <dbReference type="NCBI Taxonomy" id="3035702"/>
    <lineage>
        <taxon>Bacteria</taxon>
        <taxon>Pseudomonadati</taxon>
        <taxon>Acidobacteriota</taxon>
        <taxon>Terriglobia</taxon>
        <taxon>Terriglobales</taxon>
        <taxon>Acidobacteriaceae</taxon>
        <taxon>Edaphobacter</taxon>
    </lineage>
</organism>
<keyword evidence="3 7" id="KW-0812">Transmembrane</keyword>
<sequence length="417" mass="45059">MQIGDVKETVVMALDTLRTNKLRSGLTILGIVIGVMTVIIISSVVNGLNSRVEDLVKSLGSNVLFVFRFPVFGQRPTTEMLTRKQLTYDDAMAMRDLPHVVAVSPALQYTDNTAPGRAGVTAIKGGGKSMQGTILEGDTPAQKDVSELDLREGRFFNEGDQERAAEVTVLGSDTADGLFPGQSAVGKEIQAAGMVFTVVGVLEKQKQAFGGGKNPQDNHAYFPITTFHYMHPEQLDYWITLKYDDPKYRSLVEDELTELLRRRRKVANAAPDNFAIFGTDSLTRLWNNITSGLFLLLVALSSVALLVGGVGVMNIMLVSVTERTREIGIRKAIGATKQTILTQFTLEAMTLCAVGGIIGLCAGSAVAVGVSFLFPAALSSLWMVVAFLSSCGIGLVFGIYPAWKAANLNPIEALRYE</sequence>
<evidence type="ECO:0000256" key="2">
    <source>
        <dbReference type="ARBA" id="ARBA00022475"/>
    </source>
</evidence>
<keyword evidence="5 7" id="KW-0472">Membrane</keyword>
<evidence type="ECO:0000256" key="3">
    <source>
        <dbReference type="ARBA" id="ARBA00022692"/>
    </source>
</evidence>
<feature type="domain" description="MacB-like periplasmic core" evidence="9">
    <location>
        <begin position="24"/>
        <end position="258"/>
    </location>
</feature>
<feature type="transmembrane region" description="Helical" evidence="7">
    <location>
        <begin position="348"/>
        <end position="374"/>
    </location>
</feature>
<evidence type="ECO:0000313" key="11">
    <source>
        <dbReference type="EMBL" id="XBH13662.1"/>
    </source>
</evidence>
<dbReference type="InterPro" id="IPR025857">
    <property type="entry name" value="MacB_PCD"/>
</dbReference>
<gene>
    <name evidence="10" type="ORF">P4G45_00460</name>
    <name evidence="11" type="ORF">P8936_00465</name>
</gene>
<dbReference type="GO" id="GO:0022857">
    <property type="term" value="F:transmembrane transporter activity"/>
    <property type="evidence" value="ECO:0007669"/>
    <property type="project" value="TreeGrafter"/>
</dbReference>
<feature type="domain" description="ABC3 transporter permease C-terminal" evidence="8">
    <location>
        <begin position="300"/>
        <end position="410"/>
    </location>
</feature>
<dbReference type="PANTHER" id="PTHR30572:SF4">
    <property type="entry name" value="ABC TRANSPORTER PERMEASE YTRF"/>
    <property type="match status" value="1"/>
</dbReference>
<dbReference type="KEGG" id="epl:P4G45_00460"/>
<feature type="transmembrane region" description="Helical" evidence="7">
    <location>
        <begin position="381"/>
        <end position="403"/>
    </location>
</feature>
<keyword evidence="2" id="KW-1003">Cell membrane</keyword>
<reference evidence="10" key="1">
    <citation type="submission" date="2023-03" db="EMBL/GenBank/DDBJ databases">
        <title>Edaphobacter sp.</title>
        <authorList>
            <person name="Huber K.J."/>
            <person name="Papendorf J."/>
            <person name="Pilke C."/>
            <person name="Bunk B."/>
            <person name="Sproeer C."/>
            <person name="Pester M."/>
        </authorList>
    </citation>
    <scope>NUCLEOTIDE SEQUENCE</scope>
    <source>
        <strain evidence="10">DSM 109919</strain>
        <strain evidence="11">DSM 109920</strain>
    </source>
</reference>
<dbReference type="GO" id="GO:0005886">
    <property type="term" value="C:plasma membrane"/>
    <property type="evidence" value="ECO:0007669"/>
    <property type="project" value="UniProtKB-SubCell"/>
</dbReference>
<feature type="transmembrane region" description="Helical" evidence="7">
    <location>
        <begin position="26"/>
        <end position="48"/>
    </location>
</feature>
<dbReference type="RefSeq" id="WP_348267731.1">
    <property type="nucleotide sequence ID" value="NZ_CP121194.1"/>
</dbReference>
<evidence type="ECO:0000256" key="4">
    <source>
        <dbReference type="ARBA" id="ARBA00022989"/>
    </source>
</evidence>
<dbReference type="PANTHER" id="PTHR30572">
    <property type="entry name" value="MEMBRANE COMPONENT OF TRANSPORTER-RELATED"/>
    <property type="match status" value="1"/>
</dbReference>
<comment type="subcellular location">
    <subcellularLocation>
        <location evidence="1">Cell membrane</location>
        <topology evidence="1">Multi-pass membrane protein</topology>
    </subcellularLocation>
</comment>
<dbReference type="Pfam" id="PF02687">
    <property type="entry name" value="FtsX"/>
    <property type="match status" value="1"/>
</dbReference>
<evidence type="ECO:0000256" key="7">
    <source>
        <dbReference type="SAM" id="Phobius"/>
    </source>
</evidence>
<evidence type="ECO:0000256" key="1">
    <source>
        <dbReference type="ARBA" id="ARBA00004651"/>
    </source>
</evidence>
<accession>A0AAU7CY62</accession>
<evidence type="ECO:0000313" key="10">
    <source>
        <dbReference type="EMBL" id="XBH10225.1"/>
    </source>
</evidence>
<name>A0AAU7CY62_9BACT</name>
<evidence type="ECO:0000256" key="5">
    <source>
        <dbReference type="ARBA" id="ARBA00023136"/>
    </source>
</evidence>
<dbReference type="EMBL" id="CP121195">
    <property type="protein sequence ID" value="XBH13662.1"/>
    <property type="molecule type" value="Genomic_DNA"/>
</dbReference>